<keyword evidence="2" id="KW-1185">Reference proteome</keyword>
<dbReference type="Proteomes" id="UP000250266">
    <property type="component" value="Unassembled WGS sequence"/>
</dbReference>
<sequence length="144" mass="16659">MFPYARKTYFEGLEELYPAAEFTGSTFRQRKSWLGDAVVRCPAYYLARAVADWVCPVWKMRWNTGGGLLGSMKGVIFNVSYEGMWTPFVPRFPAPALPRSYANEDIPPNGDFTYSLLDPHLFPRRKPHHHPHYQRLDPLLHNVS</sequence>
<dbReference type="EMBL" id="KV744806">
    <property type="protein sequence ID" value="OCK86372.1"/>
    <property type="molecule type" value="Genomic_DNA"/>
</dbReference>
<evidence type="ECO:0000313" key="1">
    <source>
        <dbReference type="EMBL" id="OCK86372.1"/>
    </source>
</evidence>
<evidence type="ECO:0000313" key="2">
    <source>
        <dbReference type="Proteomes" id="UP000250266"/>
    </source>
</evidence>
<dbReference type="AlphaFoldDB" id="A0A8E2JL34"/>
<name>A0A8E2JL34_9PEZI</name>
<reference evidence="1 2" key="1">
    <citation type="journal article" date="2016" name="Nat. Commun.">
        <title>Ectomycorrhizal ecology is imprinted in the genome of the dominant symbiotic fungus Cenococcum geophilum.</title>
        <authorList>
            <consortium name="DOE Joint Genome Institute"/>
            <person name="Peter M."/>
            <person name="Kohler A."/>
            <person name="Ohm R.A."/>
            <person name="Kuo A."/>
            <person name="Krutzmann J."/>
            <person name="Morin E."/>
            <person name="Arend M."/>
            <person name="Barry K.W."/>
            <person name="Binder M."/>
            <person name="Choi C."/>
            <person name="Clum A."/>
            <person name="Copeland A."/>
            <person name="Grisel N."/>
            <person name="Haridas S."/>
            <person name="Kipfer T."/>
            <person name="LaButti K."/>
            <person name="Lindquist E."/>
            <person name="Lipzen A."/>
            <person name="Maire R."/>
            <person name="Meier B."/>
            <person name="Mihaltcheva S."/>
            <person name="Molinier V."/>
            <person name="Murat C."/>
            <person name="Poggeler S."/>
            <person name="Quandt C.A."/>
            <person name="Sperisen C."/>
            <person name="Tritt A."/>
            <person name="Tisserant E."/>
            <person name="Crous P.W."/>
            <person name="Henrissat B."/>
            <person name="Nehls U."/>
            <person name="Egli S."/>
            <person name="Spatafora J.W."/>
            <person name="Grigoriev I.V."/>
            <person name="Martin F.M."/>
        </authorList>
    </citation>
    <scope>NUCLEOTIDE SEQUENCE [LARGE SCALE GENOMIC DNA]</scope>
    <source>
        <strain evidence="1 2">CBS 459.81</strain>
    </source>
</reference>
<organism evidence="1 2">
    <name type="scientific">Lepidopterella palustris CBS 459.81</name>
    <dbReference type="NCBI Taxonomy" id="1314670"/>
    <lineage>
        <taxon>Eukaryota</taxon>
        <taxon>Fungi</taxon>
        <taxon>Dikarya</taxon>
        <taxon>Ascomycota</taxon>
        <taxon>Pezizomycotina</taxon>
        <taxon>Dothideomycetes</taxon>
        <taxon>Pleosporomycetidae</taxon>
        <taxon>Mytilinidiales</taxon>
        <taxon>Argynnaceae</taxon>
        <taxon>Lepidopterella</taxon>
    </lineage>
</organism>
<accession>A0A8E2JL34</accession>
<proteinExistence type="predicted"/>
<gene>
    <name evidence="1" type="ORF">K432DRAFT_376871</name>
</gene>
<protein>
    <submittedName>
        <fullName evidence="1">Uncharacterized protein</fullName>
    </submittedName>
</protein>